<dbReference type="Gene3D" id="2.30.40.10">
    <property type="entry name" value="Urease, subunit C, domain 1"/>
    <property type="match status" value="1"/>
</dbReference>
<dbReference type="EMBL" id="CP022987">
    <property type="protein sequence ID" value="QAA94939.1"/>
    <property type="molecule type" value="Genomic_DNA"/>
</dbReference>
<dbReference type="InterPro" id="IPR014311">
    <property type="entry name" value="Guanine_deaminase"/>
</dbReference>
<evidence type="ECO:0000259" key="9">
    <source>
        <dbReference type="Pfam" id="PF01979"/>
    </source>
</evidence>
<dbReference type="GO" id="GO:0005829">
    <property type="term" value="C:cytosol"/>
    <property type="evidence" value="ECO:0007669"/>
    <property type="project" value="TreeGrafter"/>
</dbReference>
<evidence type="ECO:0000256" key="3">
    <source>
        <dbReference type="ARBA" id="ARBA00012781"/>
    </source>
</evidence>
<dbReference type="InterPro" id="IPR051607">
    <property type="entry name" value="Metallo-dep_hydrolases"/>
</dbReference>
<dbReference type="KEGG" id="pus:CKA81_14565"/>
<dbReference type="NCBIfam" id="TIGR02967">
    <property type="entry name" value="guan_deamin"/>
    <property type="match status" value="1"/>
</dbReference>
<evidence type="ECO:0000256" key="2">
    <source>
        <dbReference type="ARBA" id="ARBA00006745"/>
    </source>
</evidence>
<gene>
    <name evidence="10" type="primary">guaD</name>
    <name evidence="10" type="ORF">CKA81_14565</name>
</gene>
<dbReference type="GO" id="GO:0006147">
    <property type="term" value="P:guanine catabolic process"/>
    <property type="evidence" value="ECO:0007669"/>
    <property type="project" value="UniProtKB-UniRule"/>
</dbReference>
<evidence type="ECO:0000256" key="7">
    <source>
        <dbReference type="NCBIfam" id="TIGR02967"/>
    </source>
</evidence>
<dbReference type="PANTHER" id="PTHR11271:SF6">
    <property type="entry name" value="GUANINE DEAMINASE"/>
    <property type="match status" value="1"/>
</dbReference>
<comment type="function">
    <text evidence="8">Catalyzes the hydrolytic deamination of guanine, producing xanthine and ammonia.</text>
</comment>
<keyword evidence="6 8" id="KW-0862">Zinc</keyword>
<keyword evidence="4 8" id="KW-0479">Metal-binding</keyword>
<dbReference type="Proteomes" id="UP000283474">
    <property type="component" value="Chromosome"/>
</dbReference>
<dbReference type="SUPFAM" id="SSF51556">
    <property type="entry name" value="Metallo-dependent hydrolases"/>
    <property type="match status" value="1"/>
</dbReference>
<comment type="catalytic activity">
    <reaction evidence="8">
        <text>guanine + H2O + H(+) = xanthine + NH4(+)</text>
        <dbReference type="Rhea" id="RHEA:14665"/>
        <dbReference type="ChEBI" id="CHEBI:15377"/>
        <dbReference type="ChEBI" id="CHEBI:15378"/>
        <dbReference type="ChEBI" id="CHEBI:16235"/>
        <dbReference type="ChEBI" id="CHEBI:17712"/>
        <dbReference type="ChEBI" id="CHEBI:28938"/>
        <dbReference type="EC" id="3.5.4.3"/>
    </reaction>
</comment>
<dbReference type="InterPro" id="IPR006680">
    <property type="entry name" value="Amidohydro-rel"/>
</dbReference>
<dbReference type="SUPFAM" id="SSF51338">
    <property type="entry name" value="Composite domain of metallo-dependent hydrolases"/>
    <property type="match status" value="1"/>
</dbReference>
<accession>A0A410GF90</accession>
<evidence type="ECO:0000256" key="8">
    <source>
        <dbReference type="RuleBase" id="RU366009"/>
    </source>
</evidence>
<name>A0A410GF90_9BURK</name>
<evidence type="ECO:0000256" key="5">
    <source>
        <dbReference type="ARBA" id="ARBA00022801"/>
    </source>
</evidence>
<dbReference type="GO" id="GO:0008270">
    <property type="term" value="F:zinc ion binding"/>
    <property type="evidence" value="ECO:0007669"/>
    <property type="project" value="UniProtKB-UniRule"/>
</dbReference>
<dbReference type="Gene3D" id="3.20.20.140">
    <property type="entry name" value="Metal-dependent hydrolases"/>
    <property type="match status" value="1"/>
</dbReference>
<sequence>MNDENKQRIALRGPVLSFRDDPFIAGDAAAMHYEADGLVLIDHGLVTAFGDYQQIRTQLSDHVVTEYKNALIMPGFIDTHVHYPQTEMMGSYGKQLIDWLNQYTFVTEQRYADPAHAAMVADVFLRECLRVGTTTASVYCTVHPASVDAFFNAAQSRKMRMIAGKVLMDRNAPAGLTDTAQSGYDDSEALIQKWQHTGRLSYAITPRFAPSSTPAQLEAAGALWKRYPNSHVQTHVSENLHEIAWVKDLYPERSNYLDVYAHYGLTGPKAIFGHAVHLEESEWQHLASSGSAVSHCPSSNGFLGSGLFNFLRAKQNPNPVRVGLATDVGAGTTLSMLQTMGAAYKIGQLGHYSLSAAKAFYLATRGAAQALYLDDKIGSIAPGMEADLIVLDLHSTPLIDFRMQHCAGIEDAMFVQMTMADDRATQAVYIAGQLAYQRD</sequence>
<dbReference type="AlphaFoldDB" id="A0A410GF90"/>
<dbReference type="CDD" id="cd01303">
    <property type="entry name" value="GDEase"/>
    <property type="match status" value="1"/>
</dbReference>
<protein>
    <recommendedName>
        <fullName evidence="3 7">Guanine deaminase</fullName>
        <shortName evidence="8">Guanase</shortName>
        <ecNumber evidence="3 7">3.5.4.3</ecNumber>
    </recommendedName>
    <alternativeName>
        <fullName evidence="8">Guanine aminohydrolase</fullName>
    </alternativeName>
</protein>
<comment type="cofactor">
    <cofactor evidence="8">
        <name>Zn(2+)</name>
        <dbReference type="ChEBI" id="CHEBI:29105"/>
    </cofactor>
    <text evidence="8">Binds 1 zinc ion per subunit.</text>
</comment>
<dbReference type="OrthoDB" id="3189065at2"/>
<keyword evidence="5 8" id="KW-0378">Hydrolase</keyword>
<evidence type="ECO:0000256" key="4">
    <source>
        <dbReference type="ARBA" id="ARBA00022723"/>
    </source>
</evidence>
<dbReference type="PANTHER" id="PTHR11271">
    <property type="entry name" value="GUANINE DEAMINASE"/>
    <property type="match status" value="1"/>
</dbReference>
<comment type="pathway">
    <text evidence="1 8">Purine metabolism; guanine degradation; xanthine from guanine: step 1/1.</text>
</comment>
<dbReference type="InterPro" id="IPR032466">
    <property type="entry name" value="Metal_Hydrolase"/>
</dbReference>
<dbReference type="NCBIfam" id="NF006679">
    <property type="entry name" value="PRK09228.1"/>
    <property type="match status" value="1"/>
</dbReference>
<dbReference type="RefSeq" id="WP_128355933.1">
    <property type="nucleotide sequence ID" value="NZ_CP022987.1"/>
</dbReference>
<comment type="similarity">
    <text evidence="2 8">Belongs to the metallo-dependent hydrolases superfamily. ATZ/TRZ family.</text>
</comment>
<dbReference type="FunFam" id="3.20.20.140:FF:000022">
    <property type="entry name" value="Guanine deaminase"/>
    <property type="match status" value="1"/>
</dbReference>
<dbReference type="UniPathway" id="UPA00603">
    <property type="reaction ID" value="UER00660"/>
</dbReference>
<evidence type="ECO:0000313" key="11">
    <source>
        <dbReference type="Proteomes" id="UP000283474"/>
    </source>
</evidence>
<evidence type="ECO:0000256" key="6">
    <source>
        <dbReference type="ARBA" id="ARBA00022833"/>
    </source>
</evidence>
<reference evidence="10 11" key="1">
    <citation type="submission" date="2017-08" db="EMBL/GenBank/DDBJ databases">
        <authorList>
            <person name="Park S.-J."/>
            <person name="Kim H."/>
        </authorList>
    </citation>
    <scope>NUCLEOTIDE SEQUENCE [LARGE SCALE GENOMIC DNA]</scope>
    <source>
        <strain evidence="11">ye3</strain>
    </source>
</reference>
<dbReference type="InterPro" id="IPR011059">
    <property type="entry name" value="Metal-dep_hydrolase_composite"/>
</dbReference>
<dbReference type="Pfam" id="PF01979">
    <property type="entry name" value="Amidohydro_1"/>
    <property type="match status" value="1"/>
</dbReference>
<dbReference type="GO" id="GO:0008892">
    <property type="term" value="F:guanine deaminase activity"/>
    <property type="evidence" value="ECO:0007669"/>
    <property type="project" value="UniProtKB-UniRule"/>
</dbReference>
<feature type="domain" description="Amidohydrolase-related" evidence="9">
    <location>
        <begin position="72"/>
        <end position="422"/>
    </location>
</feature>
<dbReference type="EC" id="3.5.4.3" evidence="3 7"/>
<keyword evidence="11" id="KW-1185">Reference proteome</keyword>
<organism evidence="10 11">
    <name type="scientific">Pollutimonas thiosulfatoxidans</name>
    <dbReference type="NCBI Taxonomy" id="2028345"/>
    <lineage>
        <taxon>Bacteria</taxon>
        <taxon>Pseudomonadati</taxon>
        <taxon>Pseudomonadota</taxon>
        <taxon>Betaproteobacteria</taxon>
        <taxon>Burkholderiales</taxon>
        <taxon>Alcaligenaceae</taxon>
        <taxon>Pollutimonas</taxon>
    </lineage>
</organism>
<evidence type="ECO:0000313" key="10">
    <source>
        <dbReference type="EMBL" id="QAA94939.1"/>
    </source>
</evidence>
<proteinExistence type="inferred from homology"/>
<evidence type="ECO:0000256" key="1">
    <source>
        <dbReference type="ARBA" id="ARBA00004984"/>
    </source>
</evidence>